<evidence type="ECO:0000259" key="2">
    <source>
        <dbReference type="PROSITE" id="PS50937"/>
    </source>
</evidence>
<reference evidence="3 4" key="1">
    <citation type="submission" date="2022-04" db="EMBL/GenBank/DDBJ databases">
        <title>Genome draft of Actinomadura sp. ATCC 31491.</title>
        <authorList>
            <person name="Shi X."/>
            <person name="Du Y."/>
        </authorList>
    </citation>
    <scope>NUCLEOTIDE SEQUENCE [LARGE SCALE GENOMIC DNA]</scope>
    <source>
        <strain evidence="3 4">ATCC 31491</strain>
    </source>
</reference>
<dbReference type="SMART" id="SM00422">
    <property type="entry name" value="HTH_MERR"/>
    <property type="match status" value="1"/>
</dbReference>
<organism evidence="3 4">
    <name type="scientific">Actinomadura luzonensis</name>
    <dbReference type="NCBI Taxonomy" id="2805427"/>
    <lineage>
        <taxon>Bacteria</taxon>
        <taxon>Bacillati</taxon>
        <taxon>Actinomycetota</taxon>
        <taxon>Actinomycetes</taxon>
        <taxon>Streptosporangiales</taxon>
        <taxon>Thermomonosporaceae</taxon>
        <taxon>Actinomadura</taxon>
    </lineage>
</organism>
<evidence type="ECO:0000313" key="3">
    <source>
        <dbReference type="EMBL" id="MCK2219082.1"/>
    </source>
</evidence>
<evidence type="ECO:0000256" key="1">
    <source>
        <dbReference type="ARBA" id="ARBA00023125"/>
    </source>
</evidence>
<keyword evidence="4" id="KW-1185">Reference proteome</keyword>
<dbReference type="CDD" id="cd00592">
    <property type="entry name" value="HTH_MerR-like"/>
    <property type="match status" value="1"/>
</dbReference>
<name>A0ABT0G3F9_9ACTN</name>
<dbReference type="Pfam" id="PF13411">
    <property type="entry name" value="MerR_1"/>
    <property type="match status" value="1"/>
</dbReference>
<dbReference type="PANTHER" id="PTHR30204">
    <property type="entry name" value="REDOX-CYCLING DRUG-SENSING TRANSCRIPTIONAL ACTIVATOR SOXR"/>
    <property type="match status" value="1"/>
</dbReference>
<comment type="caution">
    <text evidence="3">The sequence shown here is derived from an EMBL/GenBank/DDBJ whole genome shotgun (WGS) entry which is preliminary data.</text>
</comment>
<dbReference type="PROSITE" id="PS50937">
    <property type="entry name" value="HTH_MERR_2"/>
    <property type="match status" value="1"/>
</dbReference>
<accession>A0ABT0G3F9</accession>
<gene>
    <name evidence="3" type="ORF">MF672_035595</name>
</gene>
<dbReference type="EMBL" id="JAKRKC020000002">
    <property type="protein sequence ID" value="MCK2219082.1"/>
    <property type="molecule type" value="Genomic_DNA"/>
</dbReference>
<sequence length="307" mass="33019">MPLRDETLGIGELARLTGVPVRTIRFYCDEGLIESVRSVGGHRRFAPAAADRLALVRRLRGLGLGLVSVRHVLDGERSVGEVVAAERAALDVRLAGLAWRRAALRAVEEAAPADRAARLELLAAAENGPAARDALIGFWRRSMVVPVSDELFTGFVTMAVPQPPFEPTPLQVVAYAELVALVGDLTLPHALEARARREAGSILDEDALLTGVGEACSLAEPLVLAGEPPRGGLALDRYVAAHAEVRRAGDTPAFRRRLLASVAPDRDARMRRYWRLVGEVSGEAVTIGSAHLWLTDALERSLTPPHA</sequence>
<dbReference type="PANTHER" id="PTHR30204:SF93">
    <property type="entry name" value="HTH MERR-TYPE DOMAIN-CONTAINING PROTEIN"/>
    <property type="match status" value="1"/>
</dbReference>
<dbReference type="RefSeq" id="WP_242383898.1">
    <property type="nucleotide sequence ID" value="NZ_JAKRKC020000002.1"/>
</dbReference>
<dbReference type="SUPFAM" id="SSF46955">
    <property type="entry name" value="Putative DNA-binding domain"/>
    <property type="match status" value="1"/>
</dbReference>
<dbReference type="Gene3D" id="1.10.1660.10">
    <property type="match status" value="1"/>
</dbReference>
<dbReference type="InterPro" id="IPR047057">
    <property type="entry name" value="MerR_fam"/>
</dbReference>
<feature type="domain" description="HTH merR-type" evidence="2">
    <location>
        <begin position="7"/>
        <end position="75"/>
    </location>
</feature>
<dbReference type="Proteomes" id="UP001317259">
    <property type="component" value="Unassembled WGS sequence"/>
</dbReference>
<proteinExistence type="predicted"/>
<dbReference type="PRINTS" id="PR00040">
    <property type="entry name" value="HTHMERR"/>
</dbReference>
<dbReference type="InterPro" id="IPR009061">
    <property type="entry name" value="DNA-bd_dom_put_sf"/>
</dbReference>
<keyword evidence="1" id="KW-0238">DNA-binding</keyword>
<evidence type="ECO:0000313" key="4">
    <source>
        <dbReference type="Proteomes" id="UP001317259"/>
    </source>
</evidence>
<protein>
    <submittedName>
        <fullName evidence="3">MerR family transcriptional regulator</fullName>
    </submittedName>
</protein>
<dbReference type="InterPro" id="IPR000551">
    <property type="entry name" value="MerR-type_HTH_dom"/>
</dbReference>